<sequence>MTPNAGFSFENEDSYTIRGCGNVVARDWYAELPDAVLQIVDEAGFGIFCRGLSQLTICRPLLAALVERWWDTTNSFHFSVAGDMTMTPYDFSMLTGIGVGGDPIPFDTDMDEWDGRSASPCSSRVCQILVVRDLVPDSASLGGGGADDPRGGRSVCAGLHHVSAWDNSIRRPGEHRASMSVERTGGCQADPRLRLGWRRLGHFVWLHEFFFPPQRTAPWWILASLGGTSSSPFTSLISALHFLT</sequence>
<protein>
    <submittedName>
        <fullName evidence="1">Protein MAIN-LIKE 2</fullName>
    </submittedName>
</protein>
<name>A0ACC0HK82_9ERIC</name>
<evidence type="ECO:0000313" key="2">
    <source>
        <dbReference type="Proteomes" id="UP001060215"/>
    </source>
</evidence>
<accession>A0ACC0HK82</accession>
<organism evidence="1 2">
    <name type="scientific">Camellia lanceoleosa</name>
    <dbReference type="NCBI Taxonomy" id="1840588"/>
    <lineage>
        <taxon>Eukaryota</taxon>
        <taxon>Viridiplantae</taxon>
        <taxon>Streptophyta</taxon>
        <taxon>Embryophyta</taxon>
        <taxon>Tracheophyta</taxon>
        <taxon>Spermatophyta</taxon>
        <taxon>Magnoliopsida</taxon>
        <taxon>eudicotyledons</taxon>
        <taxon>Gunneridae</taxon>
        <taxon>Pentapetalae</taxon>
        <taxon>asterids</taxon>
        <taxon>Ericales</taxon>
        <taxon>Theaceae</taxon>
        <taxon>Camellia</taxon>
    </lineage>
</organism>
<gene>
    <name evidence="1" type="ORF">LOK49_LG05G00303</name>
</gene>
<proteinExistence type="predicted"/>
<reference evidence="1 2" key="1">
    <citation type="journal article" date="2022" name="Plant J.">
        <title>Chromosome-level genome of Camellia lanceoleosa provides a valuable resource for understanding genome evolution and self-incompatibility.</title>
        <authorList>
            <person name="Gong W."/>
            <person name="Xiao S."/>
            <person name="Wang L."/>
            <person name="Liao Z."/>
            <person name="Chang Y."/>
            <person name="Mo W."/>
            <person name="Hu G."/>
            <person name="Li W."/>
            <person name="Zhao G."/>
            <person name="Zhu H."/>
            <person name="Hu X."/>
            <person name="Ji K."/>
            <person name="Xiang X."/>
            <person name="Song Q."/>
            <person name="Yuan D."/>
            <person name="Jin S."/>
            <person name="Zhang L."/>
        </authorList>
    </citation>
    <scope>NUCLEOTIDE SEQUENCE [LARGE SCALE GENOMIC DNA]</scope>
    <source>
        <strain evidence="1">SQ_2022a</strain>
    </source>
</reference>
<comment type="caution">
    <text evidence="1">The sequence shown here is derived from an EMBL/GenBank/DDBJ whole genome shotgun (WGS) entry which is preliminary data.</text>
</comment>
<dbReference type="Proteomes" id="UP001060215">
    <property type="component" value="Chromosome 4"/>
</dbReference>
<evidence type="ECO:0000313" key="1">
    <source>
        <dbReference type="EMBL" id="KAI8012885.1"/>
    </source>
</evidence>
<dbReference type="EMBL" id="CM045761">
    <property type="protein sequence ID" value="KAI8012885.1"/>
    <property type="molecule type" value="Genomic_DNA"/>
</dbReference>
<keyword evidence="2" id="KW-1185">Reference proteome</keyword>